<dbReference type="EMBL" id="JAVIJF010000017">
    <property type="protein sequence ID" value="MDX8527238.1"/>
    <property type="molecule type" value="Genomic_DNA"/>
</dbReference>
<sequence length="139" mass="15399">MTSERMTLEEQPARKLQIIAENLLQSAARFPRRPAKEAACEQITNPAGLCHVGYATTAGGWSSRQGRAVRQTSCLSPQDRATWSGRTLRGRLGDDALCQLRRALGTGPSGSSLHLLVLMQRLLMQRRAENHFALFLELL</sequence>
<comment type="caution">
    <text evidence="1">The sequence shown here is derived from an EMBL/GenBank/DDBJ whole genome shotgun (WGS) entry which is preliminary data.</text>
</comment>
<evidence type="ECO:0000313" key="2">
    <source>
        <dbReference type="Proteomes" id="UP001276840"/>
    </source>
</evidence>
<name>A0ABU4ZPC0_9HYPH</name>
<dbReference type="Proteomes" id="UP001276840">
    <property type="component" value="Unassembled WGS sequence"/>
</dbReference>
<protein>
    <submittedName>
        <fullName evidence="1">Uncharacterized protein</fullName>
    </submittedName>
</protein>
<keyword evidence="2" id="KW-1185">Reference proteome</keyword>
<organism evidence="1 2">
    <name type="scientific">Mesorhizobium montanum</name>
    <dbReference type="NCBI Taxonomy" id="3072323"/>
    <lineage>
        <taxon>Bacteria</taxon>
        <taxon>Pseudomonadati</taxon>
        <taxon>Pseudomonadota</taxon>
        <taxon>Alphaproteobacteria</taxon>
        <taxon>Hyphomicrobiales</taxon>
        <taxon>Phyllobacteriaceae</taxon>
        <taxon>Mesorhizobium</taxon>
    </lineage>
</organism>
<evidence type="ECO:0000313" key="1">
    <source>
        <dbReference type="EMBL" id="MDX8527238.1"/>
    </source>
</evidence>
<gene>
    <name evidence="1" type="ORF">RFM68_22305</name>
</gene>
<dbReference type="RefSeq" id="WP_320235183.1">
    <property type="nucleotide sequence ID" value="NZ_JAVIJF010000017.1"/>
</dbReference>
<accession>A0ABU4ZPC0</accession>
<reference evidence="1 2" key="1">
    <citation type="submission" date="2023-08" db="EMBL/GenBank/DDBJ databases">
        <title>Implementing the SeqCode for naming new Mesorhizobium species isolated from Vachellia karroo root nodules.</title>
        <authorList>
            <person name="Van Lill M."/>
        </authorList>
    </citation>
    <scope>NUCLEOTIDE SEQUENCE [LARGE SCALE GENOMIC DNA]</scope>
    <source>
        <strain evidence="1 2">MSK 1335</strain>
    </source>
</reference>
<proteinExistence type="predicted"/>